<reference evidence="3" key="1">
    <citation type="submission" date="2012-06" db="EMBL/GenBank/DDBJ databases">
        <title>The genome sequence of Coniosporium apollinis CBS 100218.</title>
        <authorList>
            <consortium name="The Broad Institute Genome Sequencing Platform"/>
            <person name="Cuomo C."/>
            <person name="Gorbushina A."/>
            <person name="Noack S."/>
            <person name="Walker B."/>
            <person name="Young S.K."/>
            <person name="Zeng Q."/>
            <person name="Gargeya S."/>
            <person name="Fitzgerald M."/>
            <person name="Haas B."/>
            <person name="Abouelleil A."/>
            <person name="Alvarado L."/>
            <person name="Arachchi H.M."/>
            <person name="Berlin A.M."/>
            <person name="Chapman S.B."/>
            <person name="Goldberg J."/>
            <person name="Griggs A."/>
            <person name="Gujja S."/>
            <person name="Hansen M."/>
            <person name="Howarth C."/>
            <person name="Imamovic A."/>
            <person name="Larimer J."/>
            <person name="McCowan C."/>
            <person name="Montmayeur A."/>
            <person name="Murphy C."/>
            <person name="Neiman D."/>
            <person name="Pearson M."/>
            <person name="Priest M."/>
            <person name="Roberts A."/>
            <person name="Saif S."/>
            <person name="Shea T."/>
            <person name="Sisk P."/>
            <person name="Sykes S."/>
            <person name="Wortman J."/>
            <person name="Nusbaum C."/>
            <person name="Birren B."/>
        </authorList>
    </citation>
    <scope>NUCLEOTIDE SEQUENCE [LARGE SCALE GENOMIC DNA]</scope>
    <source>
        <strain evidence="3">CBS 100218</strain>
    </source>
</reference>
<accession>R7YUP7</accession>
<dbReference type="eggNOG" id="ENOG502SPD8">
    <property type="taxonomic scope" value="Eukaryota"/>
</dbReference>
<feature type="region of interest" description="Disordered" evidence="1">
    <location>
        <begin position="244"/>
        <end position="336"/>
    </location>
</feature>
<feature type="compositionally biased region" description="Polar residues" evidence="1">
    <location>
        <begin position="197"/>
        <end position="211"/>
    </location>
</feature>
<dbReference type="STRING" id="1168221.R7YUP7"/>
<evidence type="ECO:0000313" key="3">
    <source>
        <dbReference type="Proteomes" id="UP000016924"/>
    </source>
</evidence>
<feature type="region of interest" description="Disordered" evidence="1">
    <location>
        <begin position="196"/>
        <end position="215"/>
    </location>
</feature>
<dbReference type="PANTHER" id="PTHR42354">
    <property type="entry name" value="C2H2-TYPE DOMAIN-CONTAINING PROTEIN"/>
    <property type="match status" value="1"/>
</dbReference>
<sequence>MSATQPIAIVSVVSAVVSAFHGGSEMVKTFKKRRGRKSAEQALKEKDLQESLQHGQRAVQQRYIADYQQLGQRFLTGDDIARHRLLQIAVVIQAEIIRSLQFAVKYDNAILDLTVLRDTSAVNREAALTTLSELRQRIVLASPFPATLQIPEMRRPPSTESIRVFIEGQTPPEFIPPGVTLTPEPESRGGLKRFLSNRRSSTGNTPQSAPSYTAPIPRFDWLQASSHDRRQTEPTLEDMLARLGSSPIGGEAHGGTGPVRNSSTSAGSTNSVHSGRVPSVASASETTDSASPPSTSTPSTPGVRSPVSAPDLSPSGFAGCLQYQHPPDPRPKTYTRDTIERSSDQELLGCPCKENNFWGFCQGAWSTRVSPAKGLRVKTRPEGYYSTVSFWECRHCHFRGEFNRIKPQLVDQTVYTTACGIRYRWLFLAKSHARVTSLAQVSQRGGGANYGCVFCCAEGKPTSVYGSVETLMNHIYPTHGRQMSADLQRRMKCVVGCIADPAGDWDLNIPLAPEPEGSGLYEMPAEDNRISAPVPVSRVEPGGAAAMRAPSFGPVWCAPSDPWNPSVGGLMFRI</sequence>
<proteinExistence type="predicted"/>
<dbReference type="AlphaFoldDB" id="R7YUP7"/>
<feature type="compositionally biased region" description="Polar residues" evidence="1">
    <location>
        <begin position="259"/>
        <end position="273"/>
    </location>
</feature>
<dbReference type="GeneID" id="19902156"/>
<name>R7YUP7_CONA1</name>
<dbReference type="Proteomes" id="UP000016924">
    <property type="component" value="Unassembled WGS sequence"/>
</dbReference>
<feature type="compositionally biased region" description="Low complexity" evidence="1">
    <location>
        <begin position="279"/>
        <end position="308"/>
    </location>
</feature>
<dbReference type="OMA" id="CKGAWAV"/>
<gene>
    <name evidence="2" type="ORF">W97_04845</name>
</gene>
<dbReference type="OrthoDB" id="25896at2759"/>
<evidence type="ECO:0000313" key="2">
    <source>
        <dbReference type="EMBL" id="EON65607.1"/>
    </source>
</evidence>
<protein>
    <submittedName>
        <fullName evidence="2">Uncharacterized protein</fullName>
    </submittedName>
</protein>
<dbReference type="HOGENOM" id="CLU_036220_0_0_1"/>
<dbReference type="RefSeq" id="XP_007780924.1">
    <property type="nucleotide sequence ID" value="XM_007782734.1"/>
</dbReference>
<organism evidence="2 3">
    <name type="scientific">Coniosporium apollinis (strain CBS 100218)</name>
    <name type="common">Rock-inhabiting black yeast</name>
    <dbReference type="NCBI Taxonomy" id="1168221"/>
    <lineage>
        <taxon>Eukaryota</taxon>
        <taxon>Fungi</taxon>
        <taxon>Dikarya</taxon>
        <taxon>Ascomycota</taxon>
        <taxon>Pezizomycotina</taxon>
        <taxon>Dothideomycetes</taxon>
        <taxon>Dothideomycetes incertae sedis</taxon>
        <taxon>Coniosporium</taxon>
    </lineage>
</organism>
<dbReference type="PANTHER" id="PTHR42354:SF1">
    <property type="entry name" value="C2H2-TYPE DOMAIN-CONTAINING PROTEIN"/>
    <property type="match status" value="1"/>
</dbReference>
<dbReference type="EMBL" id="JH767575">
    <property type="protein sequence ID" value="EON65607.1"/>
    <property type="molecule type" value="Genomic_DNA"/>
</dbReference>
<keyword evidence="3" id="KW-1185">Reference proteome</keyword>
<evidence type="ECO:0000256" key="1">
    <source>
        <dbReference type="SAM" id="MobiDB-lite"/>
    </source>
</evidence>
<feature type="compositionally biased region" description="Basic and acidic residues" evidence="1">
    <location>
        <begin position="327"/>
        <end position="336"/>
    </location>
</feature>